<reference evidence="2" key="1">
    <citation type="journal article" date="2013" name="J. Plant Res.">
        <title>Effect of fungi and light on seed germination of three Opuntia species from semiarid lands of central Mexico.</title>
        <authorList>
            <person name="Delgado-Sanchez P."/>
            <person name="Jimenez-Bremont J.F."/>
            <person name="Guerrero-Gonzalez Mde L."/>
            <person name="Flores J."/>
        </authorList>
    </citation>
    <scope>NUCLEOTIDE SEQUENCE</scope>
    <source>
        <tissue evidence="2">Cladode</tissue>
    </source>
</reference>
<feature type="compositionally biased region" description="Polar residues" evidence="1">
    <location>
        <begin position="1"/>
        <end position="18"/>
    </location>
</feature>
<dbReference type="AlphaFoldDB" id="A0A7C9AVF7"/>
<name>A0A7C9AVF7_OPUST</name>
<organism evidence="2">
    <name type="scientific">Opuntia streptacantha</name>
    <name type="common">Prickly pear cactus</name>
    <name type="synonym">Opuntia cardona</name>
    <dbReference type="NCBI Taxonomy" id="393608"/>
    <lineage>
        <taxon>Eukaryota</taxon>
        <taxon>Viridiplantae</taxon>
        <taxon>Streptophyta</taxon>
        <taxon>Embryophyta</taxon>
        <taxon>Tracheophyta</taxon>
        <taxon>Spermatophyta</taxon>
        <taxon>Magnoliopsida</taxon>
        <taxon>eudicotyledons</taxon>
        <taxon>Gunneridae</taxon>
        <taxon>Pentapetalae</taxon>
        <taxon>Caryophyllales</taxon>
        <taxon>Cactineae</taxon>
        <taxon>Cactaceae</taxon>
        <taxon>Opuntioideae</taxon>
        <taxon>Opuntia</taxon>
    </lineage>
</organism>
<evidence type="ECO:0000256" key="1">
    <source>
        <dbReference type="SAM" id="MobiDB-lite"/>
    </source>
</evidence>
<dbReference type="EMBL" id="GISG01269399">
    <property type="protein sequence ID" value="MBA4675970.1"/>
    <property type="molecule type" value="Transcribed_RNA"/>
</dbReference>
<feature type="region of interest" description="Disordered" evidence="1">
    <location>
        <begin position="1"/>
        <end position="66"/>
    </location>
</feature>
<accession>A0A7C9AVF7</accession>
<protein>
    <submittedName>
        <fullName evidence="2">Uncharacterized protein</fullName>
    </submittedName>
</protein>
<reference evidence="2" key="2">
    <citation type="submission" date="2020-07" db="EMBL/GenBank/DDBJ databases">
        <authorList>
            <person name="Vera ALvarez R."/>
            <person name="Arias-Moreno D.M."/>
            <person name="Jimenez-Jacinto V."/>
            <person name="Jimenez-Bremont J.F."/>
            <person name="Swaminathan K."/>
            <person name="Moose S.P."/>
            <person name="Guerrero-Gonzalez M.L."/>
            <person name="Marino-Ramirez L."/>
            <person name="Landsman D."/>
            <person name="Rodriguez-Kessler M."/>
            <person name="Delgado-Sanchez P."/>
        </authorList>
    </citation>
    <scope>NUCLEOTIDE SEQUENCE</scope>
    <source>
        <tissue evidence="2">Cladode</tissue>
    </source>
</reference>
<proteinExistence type="predicted"/>
<sequence length="114" mass="12132">MTTCTTFGRLIGSNNPLRASSAKAKQPPCHEPSPSRAENNSNTDDRTSSARENVRREVTRPIPLAADQRTTVSVSFKPVSRTSIISSTSSGTSMSSSCSVLISSSLLDKLMSTP</sequence>
<feature type="compositionally biased region" description="Basic and acidic residues" evidence="1">
    <location>
        <begin position="43"/>
        <end position="59"/>
    </location>
</feature>
<evidence type="ECO:0000313" key="2">
    <source>
        <dbReference type="EMBL" id="MBA4675970.1"/>
    </source>
</evidence>